<dbReference type="AlphaFoldDB" id="A0A0K6ICK5"/>
<comment type="similarity">
    <text evidence="1">Belongs to the outer membrane factor (OMF) (TC 1.B.17) family.</text>
</comment>
<dbReference type="Gene3D" id="1.20.1600.10">
    <property type="entry name" value="Outer membrane efflux proteins (OEP)"/>
    <property type="match status" value="1"/>
</dbReference>
<keyword evidence="2" id="KW-0732">Signal</keyword>
<dbReference type="Proteomes" id="UP000183649">
    <property type="component" value="Unassembled WGS sequence"/>
</dbReference>
<accession>A0A0K6ICK5</accession>
<dbReference type="SUPFAM" id="SSF56954">
    <property type="entry name" value="Outer membrane efflux proteins (OEP)"/>
    <property type="match status" value="1"/>
</dbReference>
<dbReference type="InterPro" id="IPR003423">
    <property type="entry name" value="OMP_efflux"/>
</dbReference>
<dbReference type="PANTHER" id="PTHR30203">
    <property type="entry name" value="OUTER MEMBRANE CATION EFFLUX PROTEIN"/>
    <property type="match status" value="1"/>
</dbReference>
<dbReference type="EMBL" id="CYHF01000017">
    <property type="protein sequence ID" value="CUB00773.1"/>
    <property type="molecule type" value="Genomic_DNA"/>
</dbReference>
<evidence type="ECO:0000256" key="1">
    <source>
        <dbReference type="ARBA" id="ARBA00007613"/>
    </source>
</evidence>
<dbReference type="RefSeq" id="WP_055451805.1">
    <property type="nucleotide sequence ID" value="NZ_CYHF01000017.1"/>
</dbReference>
<sequence length="437" mass="47317">MSLMFQCRRAFARRSATACSKRRVAALPLMFLLGPLLASVAAQAQDAPLTLRAAEAQLAQANPSLAAATQRIRALQHQAAAATHLPDPHVSFDAVNLPTNSFSLTQQGMTMLSVGVSQSFSPIGKLALEGSKLQAQASEQRFSREAKRAQLVLALRRAWLVAVYTRQAMATVQRQQSLARENVDAAMASYRAGSGAQSDVLRARLAEDELRNDQSALAADEAAALADIAQALGSEHAPQIDPAWPNLAPGAMTPEQAPPGQPLLRLAQAKVLTAQAGVQVAKTNFRPAITVGASYGKSFVPGSPNYFSAGVSMNLPIFSSHRLDQELDSARAQVMEARYDEQDQRLALQQQIRSATARMRSQQEKWQRLHAQMLPLAHEAYDSTLTAYSNGRASMGDVLKAQQAVFALELQTLQLRRDLLATQAELDYLTTPSEQQP</sequence>
<proteinExistence type="inferred from homology"/>
<keyword evidence="4" id="KW-1185">Reference proteome</keyword>
<protein>
    <submittedName>
        <fullName evidence="3">Outer membrane protein TolC</fullName>
    </submittedName>
</protein>
<evidence type="ECO:0000313" key="3">
    <source>
        <dbReference type="EMBL" id="CUB00773.1"/>
    </source>
</evidence>
<dbReference type="InterPro" id="IPR010131">
    <property type="entry name" value="MdtP/NodT-like"/>
</dbReference>
<evidence type="ECO:0000313" key="4">
    <source>
        <dbReference type="Proteomes" id="UP000183649"/>
    </source>
</evidence>
<name>A0A0K6ICK5_9BURK</name>
<dbReference type="OrthoDB" id="9769048at2"/>
<feature type="signal peptide" evidence="2">
    <location>
        <begin position="1"/>
        <end position="44"/>
    </location>
</feature>
<evidence type="ECO:0000256" key="2">
    <source>
        <dbReference type="SAM" id="SignalP"/>
    </source>
</evidence>
<feature type="chain" id="PRO_5005505422" evidence="2">
    <location>
        <begin position="45"/>
        <end position="437"/>
    </location>
</feature>
<dbReference type="Pfam" id="PF02321">
    <property type="entry name" value="OEP"/>
    <property type="match status" value="1"/>
</dbReference>
<reference evidence="4" key="1">
    <citation type="submission" date="2015-08" db="EMBL/GenBank/DDBJ databases">
        <authorList>
            <person name="Varghese N."/>
        </authorList>
    </citation>
    <scope>NUCLEOTIDE SEQUENCE [LARGE SCALE GENOMIC DNA]</scope>
    <source>
        <strain evidence="4">DSM 18181</strain>
    </source>
</reference>
<gene>
    <name evidence="3" type="ORF">Ga0061069_1177</name>
</gene>
<dbReference type="PANTHER" id="PTHR30203:SF24">
    <property type="entry name" value="BLR4935 PROTEIN"/>
    <property type="match status" value="1"/>
</dbReference>
<dbReference type="STRING" id="339866.GCA_001418255_03015"/>
<organism evidence="3 4">
    <name type="scientific">Thiomonas bhubaneswarensis</name>
    <dbReference type="NCBI Taxonomy" id="339866"/>
    <lineage>
        <taxon>Bacteria</taxon>
        <taxon>Pseudomonadati</taxon>
        <taxon>Pseudomonadota</taxon>
        <taxon>Betaproteobacteria</taxon>
        <taxon>Burkholderiales</taxon>
        <taxon>Thiomonas</taxon>
    </lineage>
</organism>
<dbReference type="GO" id="GO:0015562">
    <property type="term" value="F:efflux transmembrane transporter activity"/>
    <property type="evidence" value="ECO:0007669"/>
    <property type="project" value="InterPro"/>
</dbReference>